<evidence type="ECO:0000256" key="3">
    <source>
        <dbReference type="ARBA" id="ARBA00022729"/>
    </source>
</evidence>
<evidence type="ECO:0000259" key="8">
    <source>
        <dbReference type="Pfam" id="PF00047"/>
    </source>
</evidence>
<feature type="non-terminal residue" evidence="9">
    <location>
        <position position="1"/>
    </location>
</feature>
<name>A0ABD0PPP2_CIRMR</name>
<dbReference type="Pfam" id="PF00047">
    <property type="entry name" value="ig"/>
    <property type="match status" value="1"/>
</dbReference>
<dbReference type="EMBL" id="JAMKFB020000014">
    <property type="protein sequence ID" value="KAL0175767.1"/>
    <property type="molecule type" value="Genomic_DNA"/>
</dbReference>
<keyword evidence="6" id="KW-0325">Glycoprotein</keyword>
<evidence type="ECO:0000256" key="1">
    <source>
        <dbReference type="ARBA" id="ARBA00004613"/>
    </source>
</evidence>
<comment type="caution">
    <text evidence="9">The sequence shown here is derived from an EMBL/GenBank/DDBJ whole genome shotgun (WGS) entry which is preliminary data.</text>
</comment>
<proteinExistence type="predicted"/>
<reference evidence="9 10" key="1">
    <citation type="submission" date="2024-05" db="EMBL/GenBank/DDBJ databases">
        <title>Genome sequencing and assembly of Indian major carp, Cirrhinus mrigala (Hamilton, 1822).</title>
        <authorList>
            <person name="Mohindra V."/>
            <person name="Chowdhury L.M."/>
            <person name="Lal K."/>
            <person name="Jena J.K."/>
        </authorList>
    </citation>
    <scope>NUCLEOTIDE SEQUENCE [LARGE SCALE GENOMIC DNA]</scope>
    <source>
        <strain evidence="9">CM1030</strain>
        <tissue evidence="9">Blood</tissue>
    </source>
</reference>
<dbReference type="PANTHER" id="PTHR15360">
    <property type="entry name" value="PLATELET-DERIVED GROWTH FACTOR RECEPTOR LIKE"/>
    <property type="match status" value="1"/>
</dbReference>
<evidence type="ECO:0000313" key="9">
    <source>
        <dbReference type="EMBL" id="KAL0175767.1"/>
    </source>
</evidence>
<evidence type="ECO:0000256" key="6">
    <source>
        <dbReference type="ARBA" id="ARBA00023180"/>
    </source>
</evidence>
<protein>
    <recommendedName>
        <fullName evidence="8">Immunoglobulin-like beta-sandwich domain-containing protein</fullName>
    </recommendedName>
</protein>
<keyword evidence="4" id="KW-0677">Repeat</keyword>
<dbReference type="InterPro" id="IPR036179">
    <property type="entry name" value="Ig-like_dom_sf"/>
</dbReference>
<feature type="domain" description="Immunoglobulin-like beta-sandwich" evidence="8">
    <location>
        <begin position="12"/>
        <end position="47"/>
    </location>
</feature>
<dbReference type="SUPFAM" id="SSF48726">
    <property type="entry name" value="Immunoglobulin"/>
    <property type="match status" value="1"/>
</dbReference>
<keyword evidence="10" id="KW-1185">Reference proteome</keyword>
<sequence>IHDSWRLINRGMGHTTRISQSVIIVDDVETIDYGQYICTTKNKHGETLVATT</sequence>
<keyword evidence="5" id="KW-1015">Disulfide bond</keyword>
<evidence type="ECO:0000256" key="5">
    <source>
        <dbReference type="ARBA" id="ARBA00023157"/>
    </source>
</evidence>
<dbReference type="InterPro" id="IPR042495">
    <property type="entry name" value="PDGFRL"/>
</dbReference>
<dbReference type="Proteomes" id="UP001529510">
    <property type="component" value="Unassembled WGS sequence"/>
</dbReference>
<dbReference type="GO" id="GO:0005576">
    <property type="term" value="C:extracellular region"/>
    <property type="evidence" value="ECO:0007669"/>
    <property type="project" value="UniProtKB-SubCell"/>
</dbReference>
<keyword evidence="3" id="KW-0732">Signal</keyword>
<feature type="non-terminal residue" evidence="9">
    <location>
        <position position="52"/>
    </location>
</feature>
<dbReference type="InterPro" id="IPR013151">
    <property type="entry name" value="Immunoglobulin_dom"/>
</dbReference>
<dbReference type="PANTHER" id="PTHR15360:SF1">
    <property type="entry name" value="PLATELET-DERIVED GROWTH FACTOR RECEPTOR-LIKE PROTEIN"/>
    <property type="match status" value="1"/>
</dbReference>
<keyword evidence="2" id="KW-0964">Secreted</keyword>
<accession>A0ABD0PPP2</accession>
<gene>
    <name evidence="9" type="ORF">M9458_028097</name>
</gene>
<keyword evidence="7" id="KW-0393">Immunoglobulin domain</keyword>
<dbReference type="AlphaFoldDB" id="A0ABD0PPP2"/>
<comment type="subcellular location">
    <subcellularLocation>
        <location evidence="1">Secreted</location>
    </subcellularLocation>
</comment>
<organism evidence="9 10">
    <name type="scientific">Cirrhinus mrigala</name>
    <name type="common">Mrigala</name>
    <dbReference type="NCBI Taxonomy" id="683832"/>
    <lineage>
        <taxon>Eukaryota</taxon>
        <taxon>Metazoa</taxon>
        <taxon>Chordata</taxon>
        <taxon>Craniata</taxon>
        <taxon>Vertebrata</taxon>
        <taxon>Euteleostomi</taxon>
        <taxon>Actinopterygii</taxon>
        <taxon>Neopterygii</taxon>
        <taxon>Teleostei</taxon>
        <taxon>Ostariophysi</taxon>
        <taxon>Cypriniformes</taxon>
        <taxon>Cyprinidae</taxon>
        <taxon>Labeoninae</taxon>
        <taxon>Labeonini</taxon>
        <taxon>Cirrhinus</taxon>
    </lineage>
</organism>
<evidence type="ECO:0000313" key="10">
    <source>
        <dbReference type="Proteomes" id="UP001529510"/>
    </source>
</evidence>
<evidence type="ECO:0000256" key="2">
    <source>
        <dbReference type="ARBA" id="ARBA00022525"/>
    </source>
</evidence>
<evidence type="ECO:0000256" key="4">
    <source>
        <dbReference type="ARBA" id="ARBA00022737"/>
    </source>
</evidence>
<evidence type="ECO:0000256" key="7">
    <source>
        <dbReference type="ARBA" id="ARBA00023319"/>
    </source>
</evidence>